<keyword evidence="5 9" id="KW-0028">Amino-acid biosynthesis</keyword>
<dbReference type="EMBL" id="JH600068">
    <property type="protein sequence ID" value="EIG51899.1"/>
    <property type="molecule type" value="Genomic_DNA"/>
</dbReference>
<keyword evidence="7 9" id="KW-0057">Aromatic amino acid biosynthesis</keyword>
<dbReference type="HOGENOM" id="CLU_076364_2_0_7"/>
<feature type="region of interest" description="Disordered" evidence="10">
    <location>
        <begin position="208"/>
        <end position="231"/>
    </location>
</feature>
<name>I2PWJ3_9BACT</name>
<dbReference type="PANTHER" id="PTHR42894">
    <property type="entry name" value="N-(5'-PHOSPHORIBOSYL)ANTHRANILATE ISOMERASE"/>
    <property type="match status" value="1"/>
</dbReference>
<comment type="catalytic activity">
    <reaction evidence="1 9">
        <text>N-(5-phospho-beta-D-ribosyl)anthranilate = 1-(2-carboxyphenylamino)-1-deoxy-D-ribulose 5-phosphate</text>
        <dbReference type="Rhea" id="RHEA:21540"/>
        <dbReference type="ChEBI" id="CHEBI:18277"/>
        <dbReference type="ChEBI" id="CHEBI:58613"/>
        <dbReference type="EC" id="5.3.1.24"/>
    </reaction>
</comment>
<evidence type="ECO:0000256" key="4">
    <source>
        <dbReference type="ARBA" id="ARBA00022272"/>
    </source>
</evidence>
<dbReference type="HAMAP" id="MF_00135">
    <property type="entry name" value="PRAI"/>
    <property type="match status" value="1"/>
</dbReference>
<dbReference type="AlphaFoldDB" id="I2PWJ3"/>
<evidence type="ECO:0000256" key="2">
    <source>
        <dbReference type="ARBA" id="ARBA00004664"/>
    </source>
</evidence>
<reference evidence="12" key="1">
    <citation type="submission" date="2011-11" db="EMBL/GenBank/DDBJ databases">
        <title>Improved High-Quality Draft sequence of Desulfovibrio sp. U5L.</title>
        <authorList>
            <consortium name="US DOE Joint Genome Institute"/>
            <person name="Lucas S."/>
            <person name="Han J."/>
            <person name="Lapidus A."/>
            <person name="Cheng J.-F."/>
            <person name="Goodwin L."/>
            <person name="Pitluck S."/>
            <person name="Peters L."/>
            <person name="Ovchinnikova G."/>
            <person name="Held B."/>
            <person name="Detter J.C."/>
            <person name="Han C."/>
            <person name="Tapia R."/>
            <person name="Land M."/>
            <person name="Hauser L."/>
            <person name="Kyrpides N."/>
            <person name="Ivanova N."/>
            <person name="Pagani I."/>
            <person name="Gabster J."/>
            <person name="Walker C."/>
            <person name="Stolyar S."/>
            <person name="Stahl D."/>
            <person name="Arkin A."/>
            <person name="Dehal P."/>
            <person name="Hazen T."/>
            <person name="Woyke T."/>
        </authorList>
    </citation>
    <scope>NUCLEOTIDE SEQUENCE [LARGE SCALE GENOMIC DNA]</scope>
    <source>
        <strain evidence="12">U5L</strain>
    </source>
</reference>
<dbReference type="Gene3D" id="3.20.20.70">
    <property type="entry name" value="Aldolase class I"/>
    <property type="match status" value="1"/>
</dbReference>
<dbReference type="EC" id="5.3.1.24" evidence="3 9"/>
<organism evidence="12">
    <name type="scientific">Desulfovibrio sp. U5L</name>
    <dbReference type="NCBI Taxonomy" id="596152"/>
    <lineage>
        <taxon>Bacteria</taxon>
        <taxon>Pseudomonadati</taxon>
        <taxon>Thermodesulfobacteriota</taxon>
        <taxon>Desulfovibrionia</taxon>
        <taxon>Desulfovibrionales</taxon>
        <taxon>Desulfovibrionaceae</taxon>
        <taxon>Desulfovibrio</taxon>
    </lineage>
</organism>
<feature type="domain" description="N-(5'phosphoribosyl) anthranilate isomerase (PRAI)" evidence="11">
    <location>
        <begin position="6"/>
        <end position="199"/>
    </location>
</feature>
<dbReference type="OrthoDB" id="9796196at2"/>
<proteinExistence type="inferred from homology"/>
<protein>
    <recommendedName>
        <fullName evidence="4 9">N-(5'-phosphoribosyl)anthranilate isomerase</fullName>
        <shortName evidence="9">PRAI</shortName>
        <ecNumber evidence="3 9">5.3.1.24</ecNumber>
    </recommendedName>
</protein>
<evidence type="ECO:0000256" key="1">
    <source>
        <dbReference type="ARBA" id="ARBA00001164"/>
    </source>
</evidence>
<dbReference type="InterPro" id="IPR013785">
    <property type="entry name" value="Aldolase_TIM"/>
</dbReference>
<dbReference type="GO" id="GO:0004640">
    <property type="term" value="F:phosphoribosylanthranilate isomerase activity"/>
    <property type="evidence" value="ECO:0007669"/>
    <property type="project" value="UniProtKB-UniRule"/>
</dbReference>
<evidence type="ECO:0000256" key="8">
    <source>
        <dbReference type="ARBA" id="ARBA00023235"/>
    </source>
</evidence>
<evidence type="ECO:0000259" key="11">
    <source>
        <dbReference type="Pfam" id="PF00697"/>
    </source>
</evidence>
<dbReference type="GO" id="GO:0000162">
    <property type="term" value="P:L-tryptophan biosynthetic process"/>
    <property type="evidence" value="ECO:0007669"/>
    <property type="project" value="UniProtKB-UniRule"/>
</dbReference>
<evidence type="ECO:0000256" key="6">
    <source>
        <dbReference type="ARBA" id="ARBA00022822"/>
    </source>
</evidence>
<dbReference type="UniPathway" id="UPA00035">
    <property type="reaction ID" value="UER00042"/>
</dbReference>
<keyword evidence="8 9" id="KW-0413">Isomerase</keyword>
<dbReference type="Pfam" id="PF00697">
    <property type="entry name" value="PRAI"/>
    <property type="match status" value="1"/>
</dbReference>
<evidence type="ECO:0000256" key="10">
    <source>
        <dbReference type="SAM" id="MobiDB-lite"/>
    </source>
</evidence>
<comment type="similarity">
    <text evidence="9">Belongs to the TrpF family.</text>
</comment>
<evidence type="ECO:0000313" key="12">
    <source>
        <dbReference type="EMBL" id="EIG51899.1"/>
    </source>
</evidence>
<dbReference type="InterPro" id="IPR001240">
    <property type="entry name" value="PRAI_dom"/>
</dbReference>
<gene>
    <name evidence="9" type="primary">trpF</name>
    <name evidence="12" type="ORF">DesU5LDRAFT_0182</name>
</gene>
<evidence type="ECO:0000256" key="9">
    <source>
        <dbReference type="HAMAP-Rule" id="MF_00135"/>
    </source>
</evidence>
<sequence>MTPPLVKICGMTRPEDVLGCTEAGADLLGFIFAAKSPRRLTPEQAAALPRTSARRVGVFMEQTLDEVLAIMEAADLDLAQLHGGQSPEFCRLVGPDRVIRAFWPAKHPDTASLAAAMAAFAGAVRYALLDAGTSGGGHGVSLDFAPLAGLDPPMPWLLAGGLGPHNVAEAVRLANPHGLDLNSGVESSPGLKDLEKVRRSLWALKGCAGGSEDASGGRGGSSPPDPLKGDD</sequence>
<dbReference type="InterPro" id="IPR044643">
    <property type="entry name" value="TrpF_fam"/>
</dbReference>
<comment type="pathway">
    <text evidence="2 9">Amino-acid biosynthesis; L-tryptophan biosynthesis; L-tryptophan from chorismate: step 3/5.</text>
</comment>
<evidence type="ECO:0000256" key="7">
    <source>
        <dbReference type="ARBA" id="ARBA00023141"/>
    </source>
</evidence>
<dbReference type="STRING" id="596152.DesU5LDRAFT_0182"/>
<dbReference type="PANTHER" id="PTHR42894:SF1">
    <property type="entry name" value="N-(5'-PHOSPHORIBOSYL)ANTHRANILATE ISOMERASE"/>
    <property type="match status" value="1"/>
</dbReference>
<accession>I2PWJ3</accession>
<dbReference type="CDD" id="cd00405">
    <property type="entry name" value="PRAI"/>
    <property type="match status" value="1"/>
</dbReference>
<dbReference type="SUPFAM" id="SSF51366">
    <property type="entry name" value="Ribulose-phoshate binding barrel"/>
    <property type="match status" value="1"/>
</dbReference>
<dbReference type="eggNOG" id="COG0135">
    <property type="taxonomic scope" value="Bacteria"/>
</dbReference>
<evidence type="ECO:0000256" key="5">
    <source>
        <dbReference type="ARBA" id="ARBA00022605"/>
    </source>
</evidence>
<keyword evidence="6 9" id="KW-0822">Tryptophan biosynthesis</keyword>
<evidence type="ECO:0000256" key="3">
    <source>
        <dbReference type="ARBA" id="ARBA00012572"/>
    </source>
</evidence>
<dbReference type="InterPro" id="IPR011060">
    <property type="entry name" value="RibuloseP-bd_barrel"/>
</dbReference>